<organism evidence="12 13">
    <name type="scientific">Physocladia obscura</name>
    <dbReference type="NCBI Taxonomy" id="109957"/>
    <lineage>
        <taxon>Eukaryota</taxon>
        <taxon>Fungi</taxon>
        <taxon>Fungi incertae sedis</taxon>
        <taxon>Chytridiomycota</taxon>
        <taxon>Chytridiomycota incertae sedis</taxon>
        <taxon>Chytridiomycetes</taxon>
        <taxon>Chytridiales</taxon>
        <taxon>Chytriomycetaceae</taxon>
        <taxon>Physocladia</taxon>
    </lineage>
</organism>
<dbReference type="Pfam" id="PF00795">
    <property type="entry name" value="CN_hydrolase"/>
    <property type="match status" value="1"/>
</dbReference>
<dbReference type="GO" id="GO:0016836">
    <property type="term" value="F:hydro-lyase activity"/>
    <property type="evidence" value="ECO:0007669"/>
    <property type="project" value="UniProtKB-ARBA"/>
</dbReference>
<dbReference type="GO" id="GO:0000257">
    <property type="term" value="F:nitrilase activity"/>
    <property type="evidence" value="ECO:0007669"/>
    <property type="project" value="UniProtKB-ARBA"/>
</dbReference>
<feature type="domain" description="Aminoacyl-transfer RNA synthetases class-II family profile" evidence="11">
    <location>
        <begin position="567"/>
        <end position="1007"/>
    </location>
</feature>
<comment type="caution">
    <text evidence="12">The sequence shown here is derived from an EMBL/GenBank/DDBJ whole genome shotgun (WGS) entry which is preliminary data.</text>
</comment>
<dbReference type="PROSITE" id="PS50862">
    <property type="entry name" value="AA_TRNA_LIGASE_II"/>
    <property type="match status" value="1"/>
</dbReference>
<comment type="similarity">
    <text evidence="1">Belongs to the class-II aminoacyl-tRNA synthetase family. Type 1 subfamily.</text>
</comment>
<dbReference type="InterPro" id="IPR004364">
    <property type="entry name" value="Aa-tRNA-synt_II"/>
</dbReference>
<dbReference type="PROSITE" id="PS50263">
    <property type="entry name" value="CN_HYDROLASE"/>
    <property type="match status" value="1"/>
</dbReference>
<keyword evidence="3" id="KW-0436">Ligase</keyword>
<keyword evidence="13" id="KW-1185">Reference proteome</keyword>
<evidence type="ECO:0000259" key="10">
    <source>
        <dbReference type="PROSITE" id="PS50263"/>
    </source>
</evidence>
<dbReference type="InterPro" id="IPR003010">
    <property type="entry name" value="C-N_Hydrolase"/>
</dbReference>
<gene>
    <name evidence="12" type="primary">DARS2</name>
    <name evidence="12" type="ORF">HK100_005485</name>
</gene>
<dbReference type="InterPro" id="IPR004365">
    <property type="entry name" value="NA-bd_OB_tRNA"/>
</dbReference>
<proteinExistence type="inferred from homology"/>
<name>A0AAD5XBW2_9FUNG</name>
<dbReference type="CDD" id="cd00777">
    <property type="entry name" value="AspRS_core"/>
    <property type="match status" value="1"/>
</dbReference>
<dbReference type="GO" id="GO:0006422">
    <property type="term" value="P:aspartyl-tRNA aminoacylation"/>
    <property type="evidence" value="ECO:0007669"/>
    <property type="project" value="TreeGrafter"/>
</dbReference>
<dbReference type="InterPro" id="IPR006195">
    <property type="entry name" value="aa-tRNA-synth_II"/>
</dbReference>
<accession>A0AAD5XBW2</accession>
<dbReference type="SUPFAM" id="SSF55681">
    <property type="entry name" value="Class II aaRS and biotin synthetases"/>
    <property type="match status" value="1"/>
</dbReference>
<dbReference type="Gene3D" id="3.30.930.10">
    <property type="entry name" value="Bira Bifunctional Protein, Domain 2"/>
    <property type="match status" value="1"/>
</dbReference>
<dbReference type="SUPFAM" id="SSF50249">
    <property type="entry name" value="Nucleic acid-binding proteins"/>
    <property type="match status" value="1"/>
</dbReference>
<feature type="region of interest" description="Disordered" evidence="9">
    <location>
        <begin position="449"/>
        <end position="490"/>
    </location>
</feature>
<dbReference type="NCBIfam" id="NF001750">
    <property type="entry name" value="PRK00476.1"/>
    <property type="match status" value="1"/>
</dbReference>
<dbReference type="PANTHER" id="PTHR22594:SF5">
    <property type="entry name" value="ASPARTATE--TRNA LIGASE, MITOCHONDRIAL"/>
    <property type="match status" value="1"/>
</dbReference>
<dbReference type="NCBIfam" id="TIGR00459">
    <property type="entry name" value="aspS_bact"/>
    <property type="match status" value="1"/>
</dbReference>
<evidence type="ECO:0000256" key="8">
    <source>
        <dbReference type="PROSITE-ProRule" id="PRU10139"/>
    </source>
</evidence>
<dbReference type="InterPro" id="IPR044149">
    <property type="entry name" value="Nitrilases_CHs"/>
</dbReference>
<evidence type="ECO:0000256" key="1">
    <source>
        <dbReference type="ARBA" id="ARBA00006303"/>
    </source>
</evidence>
<reference evidence="12" key="1">
    <citation type="submission" date="2020-05" db="EMBL/GenBank/DDBJ databases">
        <title>Phylogenomic resolution of chytrid fungi.</title>
        <authorList>
            <person name="Stajich J.E."/>
            <person name="Amses K."/>
            <person name="Simmons R."/>
            <person name="Seto K."/>
            <person name="Myers J."/>
            <person name="Bonds A."/>
            <person name="Quandt C.A."/>
            <person name="Barry K."/>
            <person name="Liu P."/>
            <person name="Grigoriev I."/>
            <person name="Longcore J.E."/>
            <person name="James T.Y."/>
        </authorList>
    </citation>
    <scope>NUCLEOTIDE SEQUENCE</scope>
    <source>
        <strain evidence="12">JEL0513</strain>
    </source>
</reference>
<dbReference type="AlphaFoldDB" id="A0AAD5XBW2"/>
<dbReference type="CDD" id="cd07564">
    <property type="entry name" value="nitrilases_CHs"/>
    <property type="match status" value="1"/>
</dbReference>
<protein>
    <submittedName>
        <fullName evidence="12">Aspartyl-tRNA synthetase 2, mitochondrial</fullName>
    </submittedName>
</protein>
<dbReference type="EMBL" id="JADGJH010002565">
    <property type="protein sequence ID" value="KAJ3096811.1"/>
    <property type="molecule type" value="Genomic_DNA"/>
</dbReference>
<dbReference type="GO" id="GO:0005739">
    <property type="term" value="C:mitochondrion"/>
    <property type="evidence" value="ECO:0007669"/>
    <property type="project" value="TreeGrafter"/>
</dbReference>
<keyword evidence="5" id="KW-0067">ATP-binding</keyword>
<dbReference type="HAMAP" id="MF_00044">
    <property type="entry name" value="Asp_tRNA_synth_type1"/>
    <property type="match status" value="1"/>
</dbReference>
<feature type="compositionally biased region" description="Low complexity" evidence="9">
    <location>
        <begin position="459"/>
        <end position="490"/>
    </location>
</feature>
<keyword evidence="4" id="KW-0547">Nucleotide-binding</keyword>
<dbReference type="Gene3D" id="3.60.110.10">
    <property type="entry name" value="Carbon-nitrogen hydrolase"/>
    <property type="match status" value="1"/>
</dbReference>
<dbReference type="Pfam" id="PF01336">
    <property type="entry name" value="tRNA_anti-codon"/>
    <property type="match status" value="1"/>
</dbReference>
<evidence type="ECO:0000256" key="6">
    <source>
        <dbReference type="ARBA" id="ARBA00022917"/>
    </source>
</evidence>
<dbReference type="InterPro" id="IPR000132">
    <property type="entry name" value="Nitrilase/CN_hydratase_CS"/>
</dbReference>
<dbReference type="InterPro" id="IPR036526">
    <property type="entry name" value="C-N_Hydrolase_sf"/>
</dbReference>
<keyword evidence="6" id="KW-0648">Protein biosynthesis</keyword>
<dbReference type="InterPro" id="IPR004524">
    <property type="entry name" value="Asp-tRNA-ligase_1"/>
</dbReference>
<dbReference type="GO" id="GO:0005524">
    <property type="term" value="F:ATP binding"/>
    <property type="evidence" value="ECO:0007669"/>
    <property type="project" value="UniProtKB-KW"/>
</dbReference>
<evidence type="ECO:0000256" key="2">
    <source>
        <dbReference type="ARBA" id="ARBA00008129"/>
    </source>
</evidence>
<dbReference type="PROSITE" id="PS00920">
    <property type="entry name" value="NITRIL_CHT_1"/>
    <property type="match status" value="1"/>
</dbReference>
<evidence type="ECO:0000256" key="5">
    <source>
        <dbReference type="ARBA" id="ARBA00022840"/>
    </source>
</evidence>
<dbReference type="GO" id="GO:0003676">
    <property type="term" value="F:nucleic acid binding"/>
    <property type="evidence" value="ECO:0007669"/>
    <property type="project" value="InterPro"/>
</dbReference>
<evidence type="ECO:0000313" key="12">
    <source>
        <dbReference type="EMBL" id="KAJ3096811.1"/>
    </source>
</evidence>
<comment type="similarity">
    <text evidence="2">Belongs to the carbon-nitrogen hydrolase superfamily. Nitrilase family.</text>
</comment>
<dbReference type="InterPro" id="IPR012340">
    <property type="entry name" value="NA-bd_OB-fold"/>
</dbReference>
<dbReference type="InterPro" id="IPR045864">
    <property type="entry name" value="aa-tRNA-synth_II/BPL/LPL"/>
</dbReference>
<dbReference type="PRINTS" id="PR01042">
    <property type="entry name" value="TRNASYNTHASP"/>
</dbReference>
<dbReference type="Gene3D" id="2.40.50.140">
    <property type="entry name" value="Nucleic acid-binding proteins"/>
    <property type="match status" value="1"/>
</dbReference>
<dbReference type="SUPFAM" id="SSF56317">
    <property type="entry name" value="Carbon-nitrogen hydrolase"/>
    <property type="match status" value="1"/>
</dbReference>
<evidence type="ECO:0000256" key="3">
    <source>
        <dbReference type="ARBA" id="ARBA00022598"/>
    </source>
</evidence>
<sequence length="1013" mass="112001">MKIAIAQISSVLLDKQETLKKVYARVNEAADAGAAIVVFGEATVPGYPCKYSRARRAGWLDRTDCGVFDSARQKELQARYLSEGVEVERDLGELRALAAARGISVVLGVMERAVDRGGHSLYCSAVTIAGATGRVESVHRKLVPTHEERLAWAPGDGHGLRVSTVVAQPFAVGVLNCWENHMPLTRAALYAQGENLHLALWPGCARNTKDLSRFIAFESRSYVVSCSNIMSRDLLVASNKLSPFPHFDIMLAEMDRRGENWIADGGSCVVSPDGSFLLEPVVCCEGVFLVDVDLNKVYQERSLLDPSGHYSRPDVLRLVVDRHAVWPRISLRRAGQRAIQTQTQTTRAASVNRTDRGGDWERLAVARVADADIEGRRVTLCGWMQRARRAGPRLAFASLRDASGTTQLVAGAAESGKGGADVPASTGGPSLVDALLAVSPESVVRVSGVVRRRPSHAIQQQQQQQQQQKQQKQQQQQQQTTTSSSHHQTSINQFKPVDSSASHELLVHEFFVLNSAAPLPFDTTPKALLKDSPLRPNDETMLKFRYIDLRQPWLAENLQKRSAAAFAIRSLLVKNLNFTEVETPYLFKSTPEGAREFLVPTRTRGEFFALPQSPQQFKQSLMSGGVERYFQFARCFRDEALGADRQQEFTQVDLEMSFVSQSDIMDVVEAMIKRVWKDILDTQLVTPFQVMTYHEAMSRFGSDKPDTRYGLEITDVSTFFDLTGSDVGVVEAIVIPASIVKNLSKSDKKLDAILKIVQEETFPYYGGNVTVGRDLFVYKVTETTEKHAELLGAKSDALHKTLQAQKGDTVILHKRKQVGYFGGHTVLGRVRLLTAKHLIESGQMPAHVVNQWNFLWIVDFPLFTPVAGSDGQLESTHHPFTAPVVADTHLLYTHPEQCRAQHYDIVLNGQEIGGGSIRVHDAVTQKYIFGKILGHNEEKIQRDFGHVLDMLKYGCPPHGGIALGFDRFVAILCGAASIRDVIAFPKLAGGDLFSGSPSVVDDEGLKPYHVKVI</sequence>
<dbReference type="InterPro" id="IPR047090">
    <property type="entry name" value="AspRS_core"/>
</dbReference>
<evidence type="ECO:0000256" key="7">
    <source>
        <dbReference type="ARBA" id="ARBA00023146"/>
    </source>
</evidence>
<evidence type="ECO:0000259" key="11">
    <source>
        <dbReference type="PROSITE" id="PS50862"/>
    </source>
</evidence>
<dbReference type="GO" id="GO:0004815">
    <property type="term" value="F:aspartate-tRNA ligase activity"/>
    <property type="evidence" value="ECO:0007669"/>
    <property type="project" value="TreeGrafter"/>
</dbReference>
<feature type="domain" description="CN hydrolase" evidence="10">
    <location>
        <begin position="1"/>
        <end position="294"/>
    </location>
</feature>
<dbReference type="InterPro" id="IPR002312">
    <property type="entry name" value="Asp/Asn-tRNA-synth_IIb"/>
</dbReference>
<evidence type="ECO:0000256" key="4">
    <source>
        <dbReference type="ARBA" id="ARBA00022741"/>
    </source>
</evidence>
<evidence type="ECO:0000313" key="13">
    <source>
        <dbReference type="Proteomes" id="UP001211907"/>
    </source>
</evidence>
<keyword evidence="7" id="KW-0030">Aminoacyl-tRNA synthetase</keyword>
<feature type="active site" description="Proton acceptor" evidence="8">
    <location>
        <position position="41"/>
    </location>
</feature>
<evidence type="ECO:0000256" key="9">
    <source>
        <dbReference type="SAM" id="MobiDB-lite"/>
    </source>
</evidence>
<dbReference type="PANTHER" id="PTHR22594">
    <property type="entry name" value="ASPARTYL/LYSYL-TRNA SYNTHETASE"/>
    <property type="match status" value="1"/>
</dbReference>
<dbReference type="InterPro" id="IPR004115">
    <property type="entry name" value="GAD-like_sf"/>
</dbReference>
<dbReference type="Pfam" id="PF00152">
    <property type="entry name" value="tRNA-synt_2"/>
    <property type="match status" value="1"/>
</dbReference>
<dbReference type="Gene3D" id="3.30.1360.30">
    <property type="entry name" value="GAD-like domain"/>
    <property type="match status" value="1"/>
</dbReference>
<dbReference type="Proteomes" id="UP001211907">
    <property type="component" value="Unassembled WGS sequence"/>
</dbReference>